<dbReference type="EMBL" id="BSXW01000563">
    <property type="protein sequence ID" value="GMF25633.1"/>
    <property type="molecule type" value="Genomic_DNA"/>
</dbReference>
<organism evidence="1 2">
    <name type="scientific">Phytophthora lilii</name>
    <dbReference type="NCBI Taxonomy" id="2077276"/>
    <lineage>
        <taxon>Eukaryota</taxon>
        <taxon>Sar</taxon>
        <taxon>Stramenopiles</taxon>
        <taxon>Oomycota</taxon>
        <taxon>Peronosporomycetes</taxon>
        <taxon>Peronosporales</taxon>
        <taxon>Peronosporaceae</taxon>
        <taxon>Phytophthora</taxon>
    </lineage>
</organism>
<dbReference type="AlphaFoldDB" id="A0A9W6X0L5"/>
<accession>A0A9W6X0L5</accession>
<evidence type="ECO:0000313" key="1">
    <source>
        <dbReference type="EMBL" id="GMF25633.1"/>
    </source>
</evidence>
<name>A0A9W6X0L5_9STRA</name>
<keyword evidence="2" id="KW-1185">Reference proteome</keyword>
<sequence length="849" mass="95771">MGLSNIVCSTWSKIEQDKLPVLYTPINKKAVDEAKNRRHEALTDKANYFAYQYSHQPSWRPGLAFFQHLVHQLLHKIPPDMDNANSSSGVISAELPDFPVLIAPIFLRVHVQRHDDKSHGGIAVLFCTGQNHDQEHGADSRNDIASFVLKCRVYCKQNSWREHRNTLLDIVSNSSAEVCAVKKCGEDFESRSNTLHLLRSHEEVGQAVDELWVDSTGPNSNESDLFAIQKYIPFKGAINNTDAFASATSMMSPTERKAWIVRCASRKQDKHSSNIWIISGGDSCNSNSTLITSSSSIGCQLVKCTIDQAWSEPRLLASMCKTQLEKVLRVRFSELVVDLLQDTAGNWWLLQVKAFTIASIRPTSAATTSSLKKTTPRGLSRTQSAPTRIEAYMVPTPQWKKWRCAGRYCKHGDAEFTNQQMVENDKSDDKEPSGFLTKKVLRSCEFYDNFVRQQDMSLAAGFSEFSSALSFHLQYRLPKRDRSQLYESQPLCRSCLRHYHLLRQQWIETVEAPKTTTSNAIARYPRKLARFKSCSNDIDKISRAPSKLPSLHHSSLGVKSSLLTPDVIILRGKSLNTKSNNDERNAVVAKSPNYLDELAEMEQMLTEYEPPSLLAKAKAEAHPADQHHAVAILSSSSEASEEHDSIFPKWDGVNRIEAIWDNLKLKPIERQLTDPGLDHNNNYGAKQGYNSISLQQELAKVIEEADDEKCPLPPHDGTVRTIKTLDQRYMETHTIHVQHCRRVFEDDNYREELVRDALIALRSDKTNVCFVVPPCRQQHGCSSRKQQNGGDEDELVEMALRSLYIDVKQAISASSDELASDLSLKSWPMRPNICREMSGNTIVKLGPVC</sequence>
<comment type="caution">
    <text evidence="1">The sequence shown here is derived from an EMBL/GenBank/DDBJ whole genome shotgun (WGS) entry which is preliminary data.</text>
</comment>
<reference evidence="1" key="1">
    <citation type="submission" date="2023-04" db="EMBL/GenBank/DDBJ databases">
        <title>Phytophthora lilii NBRC 32176.</title>
        <authorList>
            <person name="Ichikawa N."/>
            <person name="Sato H."/>
            <person name="Tonouchi N."/>
        </authorList>
    </citation>
    <scope>NUCLEOTIDE SEQUENCE</scope>
    <source>
        <strain evidence="1">NBRC 32176</strain>
    </source>
</reference>
<dbReference type="OrthoDB" id="75211at2759"/>
<proteinExistence type="predicted"/>
<evidence type="ECO:0000313" key="2">
    <source>
        <dbReference type="Proteomes" id="UP001165083"/>
    </source>
</evidence>
<dbReference type="Proteomes" id="UP001165083">
    <property type="component" value="Unassembled WGS sequence"/>
</dbReference>
<protein>
    <submittedName>
        <fullName evidence="1">Unnamed protein product</fullName>
    </submittedName>
</protein>
<gene>
    <name evidence="1" type="ORF">Plil01_001059500</name>
</gene>